<evidence type="ECO:0000313" key="3">
    <source>
        <dbReference type="Proteomes" id="UP000092256"/>
    </source>
</evidence>
<dbReference type="PANTHER" id="PTHR30373:SF8">
    <property type="entry name" value="BLL7265 PROTEIN"/>
    <property type="match status" value="1"/>
</dbReference>
<dbReference type="EMBL" id="LYVJ01000019">
    <property type="protein sequence ID" value="OBU63813.1"/>
    <property type="molecule type" value="Genomic_DNA"/>
</dbReference>
<dbReference type="Proteomes" id="UP000092256">
    <property type="component" value="Unassembled WGS sequence"/>
</dbReference>
<protein>
    <recommendedName>
        <fullName evidence="1">TPM domain-containing protein</fullName>
    </recommendedName>
</protein>
<organism evidence="2 3">
    <name type="scientific">Stenotrophomonas maltophilia</name>
    <name type="common">Pseudomonas maltophilia</name>
    <name type="synonym">Xanthomonas maltophilia</name>
    <dbReference type="NCBI Taxonomy" id="40324"/>
    <lineage>
        <taxon>Bacteria</taxon>
        <taxon>Pseudomonadati</taxon>
        <taxon>Pseudomonadota</taxon>
        <taxon>Gammaproteobacteria</taxon>
        <taxon>Lysobacterales</taxon>
        <taxon>Lysobacteraceae</taxon>
        <taxon>Stenotrophomonas</taxon>
        <taxon>Stenotrophomonas maltophilia group</taxon>
    </lineage>
</organism>
<dbReference type="Gene3D" id="3.10.310.50">
    <property type="match status" value="1"/>
</dbReference>
<dbReference type="PANTHER" id="PTHR30373">
    <property type="entry name" value="UPF0603 PROTEIN YGCG"/>
    <property type="match status" value="1"/>
</dbReference>
<dbReference type="OrthoDB" id="5683663at2"/>
<dbReference type="AlphaFoldDB" id="A0A1A6XLG9"/>
<comment type="caution">
    <text evidence="2">The sequence shown here is derived from an EMBL/GenBank/DDBJ whole genome shotgun (WGS) entry which is preliminary data.</text>
</comment>
<reference evidence="2 3" key="1">
    <citation type="submission" date="2016-05" db="EMBL/GenBank/DDBJ databases">
        <title>Draft Genome Sequences of Stenotrophomonas maltophilia Strains Sm32COP, Sm41DVV, Sm46PAILV, SmF3, SmF22, SmSOFb1 and SmCVFa1, Isolated from Different Manures, in France.</title>
        <authorList>
            <person name="Nazaret S."/>
            <person name="Bodilis J."/>
        </authorList>
    </citation>
    <scope>NUCLEOTIDE SEQUENCE [LARGE SCALE GENOMIC DNA]</scope>
    <source>
        <strain evidence="2 3">Sm46PAILV</strain>
    </source>
</reference>
<evidence type="ECO:0000259" key="1">
    <source>
        <dbReference type="Pfam" id="PF04536"/>
    </source>
</evidence>
<gene>
    <name evidence="2" type="ORF">A9K58_18675</name>
</gene>
<sequence length="164" mass="17902">MIQRLCRHVFSPSVRRAFPPAALQAITDAIAAGEQRHGGQVMFAVEADLPLAALWRNVTPRQAAEQAFARLRTWDTADNNGVLIYLLLADHAIEIVADRGLHGRVSPAQWQRVCTHLREGLRGPDAVAALRDAIDEVSSLLEAHFPASARPDHDGLPNTPQILG</sequence>
<dbReference type="RefSeq" id="WP_065200757.1">
    <property type="nucleotide sequence ID" value="NZ_LYVJ01000019.1"/>
</dbReference>
<proteinExistence type="predicted"/>
<accession>A0A1A6XLG9</accession>
<dbReference type="InterPro" id="IPR007621">
    <property type="entry name" value="TPM_dom"/>
</dbReference>
<name>A0A1A6XLG9_STEMA</name>
<dbReference type="Pfam" id="PF04536">
    <property type="entry name" value="TPM_phosphatase"/>
    <property type="match status" value="1"/>
</dbReference>
<evidence type="ECO:0000313" key="2">
    <source>
        <dbReference type="EMBL" id="OBU63813.1"/>
    </source>
</evidence>
<feature type="domain" description="TPM" evidence="1">
    <location>
        <begin position="18"/>
        <end position="138"/>
    </location>
</feature>